<accession>A0A8J3V3Q8</accession>
<dbReference type="Proteomes" id="UP000605992">
    <property type="component" value="Unassembled WGS sequence"/>
</dbReference>
<keyword evidence="3" id="KW-0732">Signal</keyword>
<protein>
    <recommendedName>
        <fullName evidence="7">ABC transporter substrate-binding protein</fullName>
    </recommendedName>
</protein>
<keyword evidence="6" id="KW-1185">Reference proteome</keyword>
<evidence type="ECO:0000313" key="6">
    <source>
        <dbReference type="Proteomes" id="UP000605992"/>
    </source>
</evidence>
<comment type="similarity">
    <text evidence="2">Belongs to the bacterial solute-binding protein SsuA/TauA family.</text>
</comment>
<comment type="subcellular location">
    <subcellularLocation>
        <location evidence="1">Periplasm</location>
    </subcellularLocation>
</comment>
<sequence length="331" mass="34295">MTRRLVVGAFSPSVLLRVGRRAGLLGDLDVTEKPVPSSPGQFRALLDGELDAALTSPDNVIAYRFDPRNPLGGTADVRIVAAIDRGLGLGVYARPTHATAAVLKGATIGVDVPGSGFAFGLYALLESIGLSRDDYQVVALGSTPKRLDALLAGDCDATMLNAGNELRAEAAGAVRLGSLADVCRPYLGTVLSVAGDRTRPQVEALAAALRETAARVLAGSLDELVVEEAAQALRLPEALAARYLDRLKDPDEGLVADGEVDLASMETVVGLRRRYLPAIVDGADVLATALDPARGLISPARGSAVSVRGAAGPARGFTDPARGFTDPAARR</sequence>
<evidence type="ECO:0000256" key="4">
    <source>
        <dbReference type="SAM" id="MobiDB-lite"/>
    </source>
</evidence>
<dbReference type="Gene3D" id="3.40.190.10">
    <property type="entry name" value="Periplasmic binding protein-like II"/>
    <property type="match status" value="2"/>
</dbReference>
<dbReference type="SUPFAM" id="SSF53850">
    <property type="entry name" value="Periplasmic binding protein-like II"/>
    <property type="match status" value="1"/>
</dbReference>
<dbReference type="PANTHER" id="PTHR30024">
    <property type="entry name" value="ALIPHATIC SULFONATES-BINDING PROTEIN-RELATED"/>
    <property type="match status" value="1"/>
</dbReference>
<feature type="region of interest" description="Disordered" evidence="4">
    <location>
        <begin position="309"/>
        <end position="331"/>
    </location>
</feature>
<proteinExistence type="inferred from homology"/>
<dbReference type="EMBL" id="BOOR01000042">
    <property type="protein sequence ID" value="GII56837.1"/>
    <property type="molecule type" value="Genomic_DNA"/>
</dbReference>
<evidence type="ECO:0000256" key="2">
    <source>
        <dbReference type="ARBA" id="ARBA00010742"/>
    </source>
</evidence>
<evidence type="ECO:0000256" key="1">
    <source>
        <dbReference type="ARBA" id="ARBA00004418"/>
    </source>
</evidence>
<evidence type="ECO:0008006" key="7">
    <source>
        <dbReference type="Google" id="ProtNLM"/>
    </source>
</evidence>
<name>A0A8J3V3Q8_9ACTN</name>
<gene>
    <name evidence="5" type="ORF">Pth03_52260</name>
</gene>
<evidence type="ECO:0000256" key="3">
    <source>
        <dbReference type="ARBA" id="ARBA00022729"/>
    </source>
</evidence>
<reference evidence="5" key="1">
    <citation type="submission" date="2021-01" db="EMBL/GenBank/DDBJ databases">
        <title>Whole genome shotgun sequence of Planotetraspora thailandica NBRC 104271.</title>
        <authorList>
            <person name="Komaki H."/>
            <person name="Tamura T."/>
        </authorList>
    </citation>
    <scope>NUCLEOTIDE SEQUENCE</scope>
    <source>
        <strain evidence="5">NBRC 104271</strain>
    </source>
</reference>
<dbReference type="GO" id="GO:0042597">
    <property type="term" value="C:periplasmic space"/>
    <property type="evidence" value="ECO:0007669"/>
    <property type="project" value="UniProtKB-SubCell"/>
</dbReference>
<evidence type="ECO:0000313" key="5">
    <source>
        <dbReference type="EMBL" id="GII56837.1"/>
    </source>
</evidence>
<dbReference type="PANTHER" id="PTHR30024:SF47">
    <property type="entry name" value="TAURINE-BINDING PERIPLASMIC PROTEIN"/>
    <property type="match status" value="1"/>
</dbReference>
<organism evidence="5 6">
    <name type="scientific">Planotetraspora thailandica</name>
    <dbReference type="NCBI Taxonomy" id="487172"/>
    <lineage>
        <taxon>Bacteria</taxon>
        <taxon>Bacillati</taxon>
        <taxon>Actinomycetota</taxon>
        <taxon>Actinomycetes</taxon>
        <taxon>Streptosporangiales</taxon>
        <taxon>Streptosporangiaceae</taxon>
        <taxon>Planotetraspora</taxon>
    </lineage>
</organism>
<dbReference type="AlphaFoldDB" id="A0A8J3V3Q8"/>
<dbReference type="RefSeq" id="WP_203946978.1">
    <property type="nucleotide sequence ID" value="NZ_BOOR01000042.1"/>
</dbReference>
<comment type="caution">
    <text evidence="5">The sequence shown here is derived from an EMBL/GenBank/DDBJ whole genome shotgun (WGS) entry which is preliminary data.</text>
</comment>